<dbReference type="EMBL" id="CAJPWZ010002680">
    <property type="protein sequence ID" value="CAG2242622.1"/>
    <property type="molecule type" value="Genomic_DNA"/>
</dbReference>
<dbReference type="InterPro" id="IPR043502">
    <property type="entry name" value="DNA/RNA_pol_sf"/>
</dbReference>
<organism evidence="2 3">
    <name type="scientific">Mytilus edulis</name>
    <name type="common">Blue mussel</name>
    <dbReference type="NCBI Taxonomy" id="6550"/>
    <lineage>
        <taxon>Eukaryota</taxon>
        <taxon>Metazoa</taxon>
        <taxon>Spiralia</taxon>
        <taxon>Lophotrochozoa</taxon>
        <taxon>Mollusca</taxon>
        <taxon>Bivalvia</taxon>
        <taxon>Autobranchia</taxon>
        <taxon>Pteriomorphia</taxon>
        <taxon>Mytilida</taxon>
        <taxon>Mytiloidea</taxon>
        <taxon>Mytilidae</taxon>
        <taxon>Mytilinae</taxon>
        <taxon>Mytilus</taxon>
    </lineage>
</organism>
<evidence type="ECO:0000259" key="1">
    <source>
        <dbReference type="PROSITE" id="PS50878"/>
    </source>
</evidence>
<dbReference type="PROSITE" id="PS50878">
    <property type="entry name" value="RT_POL"/>
    <property type="match status" value="1"/>
</dbReference>
<dbReference type="Pfam" id="PF00078">
    <property type="entry name" value="RVT_1"/>
    <property type="match status" value="1"/>
</dbReference>
<reference evidence="2" key="1">
    <citation type="submission" date="2021-03" db="EMBL/GenBank/DDBJ databases">
        <authorList>
            <person name="Bekaert M."/>
        </authorList>
    </citation>
    <scope>NUCLEOTIDE SEQUENCE</scope>
</reference>
<accession>A0A8S3UFV2</accession>
<dbReference type="AlphaFoldDB" id="A0A8S3UFV2"/>
<evidence type="ECO:0000313" key="3">
    <source>
        <dbReference type="Proteomes" id="UP000683360"/>
    </source>
</evidence>
<protein>
    <recommendedName>
        <fullName evidence="1">Reverse transcriptase domain-containing protein</fullName>
    </recommendedName>
</protein>
<dbReference type="OrthoDB" id="10062389at2759"/>
<keyword evidence="3" id="KW-1185">Reference proteome</keyword>
<sequence length="260" mass="29934">MNNGNINLAVLLDFKKAFDVVDHEILCKKLLIYGFHEDTVDFLKSYLSERTQQVHINNQFSNKKFINFGVPQGSILGPILFVLFINDLPLHIKNCHTDLYADDTTMHTSGKTIGDMQLKVQDDLQCVEKWCHENSMFINSDKTKCMVIGTRQRLRLNQADPVLTIENNILQKSSIEKLLGVRIDSNLSWTGHINYLCSSISSRIFLLSKIKKFLNIDLRKLFYNGYILPLIDYCCIIWSGCAKNELVRIIKLQKGLQDLF</sequence>
<dbReference type="InterPro" id="IPR000477">
    <property type="entry name" value="RT_dom"/>
</dbReference>
<proteinExistence type="predicted"/>
<evidence type="ECO:0000313" key="2">
    <source>
        <dbReference type="EMBL" id="CAG2242622.1"/>
    </source>
</evidence>
<name>A0A8S3UFV2_MYTED</name>
<dbReference type="SUPFAM" id="SSF56672">
    <property type="entry name" value="DNA/RNA polymerases"/>
    <property type="match status" value="1"/>
</dbReference>
<gene>
    <name evidence="2" type="ORF">MEDL_54791</name>
</gene>
<dbReference type="PANTHER" id="PTHR33332">
    <property type="entry name" value="REVERSE TRANSCRIPTASE DOMAIN-CONTAINING PROTEIN"/>
    <property type="match status" value="1"/>
</dbReference>
<feature type="domain" description="Reverse transcriptase" evidence="1">
    <location>
        <begin position="1"/>
        <end position="194"/>
    </location>
</feature>
<comment type="caution">
    <text evidence="2">The sequence shown here is derived from an EMBL/GenBank/DDBJ whole genome shotgun (WGS) entry which is preliminary data.</text>
</comment>
<dbReference type="Proteomes" id="UP000683360">
    <property type="component" value="Unassembled WGS sequence"/>
</dbReference>